<evidence type="ECO:0000256" key="1">
    <source>
        <dbReference type="PROSITE-ProRule" id="PRU00278"/>
    </source>
</evidence>
<dbReference type="PANTHER" id="PTHR47245">
    <property type="entry name" value="PEPTIDYLPROLYL ISOMERASE"/>
    <property type="match status" value="1"/>
</dbReference>
<dbReference type="PROSITE" id="PS50198">
    <property type="entry name" value="PPIC_PPIASE_2"/>
    <property type="match status" value="1"/>
</dbReference>
<dbReference type="InterPro" id="IPR046357">
    <property type="entry name" value="PPIase_dom_sf"/>
</dbReference>
<dbReference type="EMBL" id="JBHTBS010000015">
    <property type="protein sequence ID" value="MFC7339357.1"/>
    <property type="molecule type" value="Genomic_DNA"/>
</dbReference>
<accession>A0ABW2LAC6</accession>
<proteinExistence type="predicted"/>
<dbReference type="SUPFAM" id="SSF54534">
    <property type="entry name" value="FKBP-like"/>
    <property type="match status" value="1"/>
</dbReference>
<keyword evidence="4" id="KW-1185">Reference proteome</keyword>
<feature type="domain" description="PpiC" evidence="2">
    <location>
        <begin position="141"/>
        <end position="236"/>
    </location>
</feature>
<dbReference type="InterPro" id="IPR027304">
    <property type="entry name" value="Trigger_fact/SurA_dom_sf"/>
</dbReference>
<evidence type="ECO:0000259" key="2">
    <source>
        <dbReference type="PROSITE" id="PS50198"/>
    </source>
</evidence>
<evidence type="ECO:0000313" key="3">
    <source>
        <dbReference type="EMBL" id="MFC7339357.1"/>
    </source>
</evidence>
<dbReference type="Pfam" id="PF13145">
    <property type="entry name" value="Rotamase_2"/>
    <property type="match status" value="1"/>
</dbReference>
<dbReference type="PANTHER" id="PTHR47245:SF2">
    <property type="entry name" value="PEPTIDYL-PROLYL CIS-TRANS ISOMERASE HP_0175-RELATED"/>
    <property type="match status" value="1"/>
</dbReference>
<dbReference type="Proteomes" id="UP001596472">
    <property type="component" value="Unassembled WGS sequence"/>
</dbReference>
<reference evidence="4" key="1">
    <citation type="journal article" date="2019" name="Int. J. Syst. Evol. Microbiol.">
        <title>The Global Catalogue of Microorganisms (GCM) 10K type strain sequencing project: providing services to taxonomists for standard genome sequencing and annotation.</title>
        <authorList>
            <consortium name="The Broad Institute Genomics Platform"/>
            <consortium name="The Broad Institute Genome Sequencing Center for Infectious Disease"/>
            <person name="Wu L."/>
            <person name="Ma J."/>
        </authorList>
    </citation>
    <scope>NUCLEOTIDE SEQUENCE [LARGE SCALE GENOMIC DNA]</scope>
    <source>
        <strain evidence="4">CGMCC 4.1467</strain>
    </source>
</reference>
<sequence length="288" mass="33195">MISVNGEIVDPSLIDEAFMRIKAGAEASSEVSCCERDEEFRALAKDEVIDGILLAQEAEKSTPLPDKDEIREHFEQTLREWRENGASWDLLEAQRDQLRAELVAKLRMDRFVESIWTKLPELTEDDLRHWHRDHAAEFRRPARAKVLHIVIFPDESNPAEDFSKLLALREQVLEGADFAELAKTHTQKNDGNIDLGWIEHERVLNTFETMLFSLREKEVSPVFYYEQALHLIWPEAIEAEHTAAFEDVADQVRELALTAQRREALHQLALELKDQAEILDESSETADL</sequence>
<dbReference type="InterPro" id="IPR000297">
    <property type="entry name" value="PPIase_PpiC"/>
</dbReference>
<keyword evidence="1 3" id="KW-0413">Isomerase</keyword>
<dbReference type="SUPFAM" id="SSF109998">
    <property type="entry name" value="Triger factor/SurA peptide-binding domain-like"/>
    <property type="match status" value="1"/>
</dbReference>
<evidence type="ECO:0000313" key="4">
    <source>
        <dbReference type="Proteomes" id="UP001596472"/>
    </source>
</evidence>
<protein>
    <submittedName>
        <fullName evidence="3">Peptidylprolyl isomerase</fullName>
    </submittedName>
</protein>
<name>A0ABW2LAC6_9BACT</name>
<dbReference type="Gene3D" id="3.10.50.40">
    <property type="match status" value="1"/>
</dbReference>
<dbReference type="GO" id="GO:0016853">
    <property type="term" value="F:isomerase activity"/>
    <property type="evidence" value="ECO:0007669"/>
    <property type="project" value="UniProtKB-KW"/>
</dbReference>
<gene>
    <name evidence="3" type="ORF">ACFQY0_19350</name>
</gene>
<dbReference type="InterPro" id="IPR050245">
    <property type="entry name" value="PrsA_foldase"/>
</dbReference>
<organism evidence="3 4">
    <name type="scientific">Haloferula chungangensis</name>
    <dbReference type="NCBI Taxonomy" id="1048331"/>
    <lineage>
        <taxon>Bacteria</taxon>
        <taxon>Pseudomonadati</taxon>
        <taxon>Verrucomicrobiota</taxon>
        <taxon>Verrucomicrobiia</taxon>
        <taxon>Verrucomicrobiales</taxon>
        <taxon>Verrucomicrobiaceae</taxon>
        <taxon>Haloferula</taxon>
    </lineage>
</organism>
<dbReference type="Gene3D" id="1.10.4030.10">
    <property type="entry name" value="Porin chaperone SurA, peptide-binding domain"/>
    <property type="match status" value="1"/>
</dbReference>
<comment type="caution">
    <text evidence="3">The sequence shown here is derived from an EMBL/GenBank/DDBJ whole genome shotgun (WGS) entry which is preliminary data.</text>
</comment>
<keyword evidence="1" id="KW-0697">Rotamase</keyword>